<evidence type="ECO:0000313" key="1">
    <source>
        <dbReference type="EMBL" id="KAG8516774.1"/>
    </source>
</evidence>
<dbReference type="EMBL" id="JAGFMF010011668">
    <property type="protein sequence ID" value="KAG8516774.1"/>
    <property type="molecule type" value="Genomic_DNA"/>
</dbReference>
<proteinExistence type="predicted"/>
<keyword evidence="2" id="KW-1185">Reference proteome</keyword>
<reference evidence="1" key="1">
    <citation type="journal article" date="2021" name="Evol. Appl.">
        <title>The genome of the Pyrenean desman and the effects of bottlenecks and inbreeding on the genomic landscape of an endangered species.</title>
        <authorList>
            <person name="Escoda L."/>
            <person name="Castresana J."/>
        </authorList>
    </citation>
    <scope>NUCLEOTIDE SEQUENCE</scope>
    <source>
        <strain evidence="1">IBE-C5619</strain>
    </source>
</reference>
<name>A0A8J6DQ90_GALPY</name>
<organism evidence="1 2">
    <name type="scientific">Galemys pyrenaicus</name>
    <name type="common">Iberian desman</name>
    <name type="synonym">Pyrenean desman</name>
    <dbReference type="NCBI Taxonomy" id="202257"/>
    <lineage>
        <taxon>Eukaryota</taxon>
        <taxon>Metazoa</taxon>
        <taxon>Chordata</taxon>
        <taxon>Craniata</taxon>
        <taxon>Vertebrata</taxon>
        <taxon>Euteleostomi</taxon>
        <taxon>Mammalia</taxon>
        <taxon>Eutheria</taxon>
        <taxon>Laurasiatheria</taxon>
        <taxon>Eulipotyphla</taxon>
        <taxon>Talpidae</taxon>
        <taxon>Galemys</taxon>
    </lineage>
</organism>
<accession>A0A8J6DQ90</accession>
<gene>
    <name evidence="1" type="ORF">J0S82_011634</name>
</gene>
<dbReference type="Proteomes" id="UP000700334">
    <property type="component" value="Unassembled WGS sequence"/>
</dbReference>
<evidence type="ECO:0000313" key="2">
    <source>
        <dbReference type="Proteomes" id="UP000700334"/>
    </source>
</evidence>
<feature type="non-terminal residue" evidence="1">
    <location>
        <position position="1"/>
    </location>
</feature>
<protein>
    <submittedName>
        <fullName evidence="1">Uncharacterized protein</fullName>
    </submittedName>
</protein>
<sequence>LLSCNFPIHRDYAVKIGELTSQEGNLEFCKHHQISAVDSWSSYKAPLALKLTTVMDSNEKGEKHFLVETDIAGYVSSDLSRYIKAP</sequence>
<feature type="non-terminal residue" evidence="1">
    <location>
        <position position="86"/>
    </location>
</feature>
<comment type="caution">
    <text evidence="1">The sequence shown here is derived from an EMBL/GenBank/DDBJ whole genome shotgun (WGS) entry which is preliminary data.</text>
</comment>
<dbReference type="AlphaFoldDB" id="A0A8J6DQ90"/>